<feature type="region of interest" description="Disordered" evidence="1">
    <location>
        <begin position="1"/>
        <end position="54"/>
    </location>
</feature>
<dbReference type="PhylomeDB" id="Q2JEV8"/>
<reference evidence="3 4" key="1">
    <citation type="journal article" date="2007" name="Genome Res.">
        <title>Genome characteristics of facultatively symbiotic Frankia sp. strains reflect host range and host plant biogeography.</title>
        <authorList>
            <person name="Normand P."/>
            <person name="Lapierre P."/>
            <person name="Tisa L.S."/>
            <person name="Gogarten J.P."/>
            <person name="Alloisio N."/>
            <person name="Bagnarol E."/>
            <person name="Bassi C.A."/>
            <person name="Berry A.M."/>
            <person name="Bickhart D.M."/>
            <person name="Choisne N."/>
            <person name="Couloux A."/>
            <person name="Cournoyer B."/>
            <person name="Cruveiller S."/>
            <person name="Daubin V."/>
            <person name="Demange N."/>
            <person name="Francino M.P."/>
            <person name="Goltsman E."/>
            <person name="Huang Y."/>
            <person name="Kopp O.R."/>
            <person name="Labarre L."/>
            <person name="Lapidus A."/>
            <person name="Lavire C."/>
            <person name="Marechal J."/>
            <person name="Martinez M."/>
            <person name="Mastronunzio J.E."/>
            <person name="Mullin B.C."/>
            <person name="Niemann J."/>
            <person name="Pujic P."/>
            <person name="Rawnsley T."/>
            <person name="Rouy Z."/>
            <person name="Schenowitz C."/>
            <person name="Sellstedt A."/>
            <person name="Tavares F."/>
            <person name="Tomkins J.P."/>
            <person name="Vallenet D."/>
            <person name="Valverde C."/>
            <person name="Wall L.G."/>
            <person name="Wang Y."/>
            <person name="Medigue C."/>
            <person name="Benson D.R."/>
        </authorList>
    </citation>
    <scope>NUCLEOTIDE SEQUENCE [LARGE SCALE GENOMIC DNA]</scope>
    <source>
        <strain evidence="4">DSM 45818 / CECT 9043 / CcI3</strain>
    </source>
</reference>
<name>Q2JEV8_FRACC</name>
<dbReference type="Pfam" id="PF02720">
    <property type="entry name" value="DUF222"/>
    <property type="match status" value="1"/>
</dbReference>
<organism evidence="3 4">
    <name type="scientific">Frankia casuarinae (strain DSM 45818 / CECT 9043 / HFP020203 / CcI3)</name>
    <dbReference type="NCBI Taxonomy" id="106370"/>
    <lineage>
        <taxon>Bacteria</taxon>
        <taxon>Bacillati</taxon>
        <taxon>Actinomycetota</taxon>
        <taxon>Actinomycetes</taxon>
        <taxon>Frankiales</taxon>
        <taxon>Frankiaceae</taxon>
        <taxon>Frankia</taxon>
    </lineage>
</organism>
<feature type="compositionally biased region" description="Low complexity" evidence="1">
    <location>
        <begin position="18"/>
        <end position="32"/>
    </location>
</feature>
<feature type="compositionally biased region" description="Polar residues" evidence="1">
    <location>
        <begin position="442"/>
        <end position="453"/>
    </location>
</feature>
<dbReference type="EMBL" id="CP000249">
    <property type="protein sequence ID" value="ABD10184.1"/>
    <property type="molecule type" value="Genomic_DNA"/>
</dbReference>
<gene>
    <name evidence="3" type="ordered locus">Francci3_0800</name>
</gene>
<dbReference type="Gene3D" id="1.10.30.50">
    <property type="match status" value="1"/>
</dbReference>
<evidence type="ECO:0000313" key="3">
    <source>
        <dbReference type="EMBL" id="ABD10184.1"/>
    </source>
</evidence>
<feature type="domain" description="HNH nuclease" evidence="2">
    <location>
        <begin position="365"/>
        <end position="417"/>
    </location>
</feature>
<dbReference type="RefSeq" id="WP_011435253.1">
    <property type="nucleotide sequence ID" value="NC_007777.1"/>
</dbReference>
<evidence type="ECO:0000313" key="4">
    <source>
        <dbReference type="Proteomes" id="UP000001937"/>
    </source>
</evidence>
<feature type="compositionally biased region" description="Basic and acidic residues" evidence="1">
    <location>
        <begin position="493"/>
        <end position="504"/>
    </location>
</feature>
<sequence length="510" mass="56572">MTGGMMHPVTRPGSSLRPGSQSSPGESSSGESSPREEAEALGPRDTGVDDRGSLSRHLDSSMVYGHRVAELDADGCLRADVEIGREIARWEAARLLVRARFAQLRPPTEEDESGVARGFHEFAGDELAAELRMSSAAGNKQLGFAVGVVRRMPAALTALEHGELDSQRLTVLERLTANLSDDQAADVAETVLRRGGRPSHAAFAAAVRRRVVLVDPQGAEQRRRRATKARRVTVRAEPDGMGRISASLPADRMLAAFRRVDLLARRAGGAQDGRGLEQRRADVFYDLLMGRDRDRVSIEMQVVVSASCLLGMSERPAELPGYGPIPAGLVREMAENPRCTWRRILMDPPEGRVLEVSRRRFPSAALARHVRTRNPTCVFPGCEQPSIHCDLDHTRPHRRGGQTSERNLGPKCRRHHRLKHSGEKRPRRDAKQGATRRPGRPGTSSPDQSTQKGWSVCQPRPGHFTWTSPEGRQYEVSPEDYLKEVFIEDDVQFESKRTGAERRMTPQTRR</sequence>
<dbReference type="InterPro" id="IPR003870">
    <property type="entry name" value="DUF222"/>
</dbReference>
<evidence type="ECO:0000259" key="2">
    <source>
        <dbReference type="SMART" id="SM00507"/>
    </source>
</evidence>
<dbReference type="AlphaFoldDB" id="Q2JEV8"/>
<accession>Q2JEV8</accession>
<dbReference type="eggNOG" id="COG1403">
    <property type="taxonomic scope" value="Bacteria"/>
</dbReference>
<feature type="compositionally biased region" description="Basic and acidic residues" evidence="1">
    <location>
        <begin position="420"/>
        <end position="431"/>
    </location>
</feature>
<proteinExistence type="predicted"/>
<feature type="region of interest" description="Disordered" evidence="1">
    <location>
        <begin position="388"/>
        <end position="475"/>
    </location>
</feature>
<protein>
    <submittedName>
        <fullName evidence="3">HNH nuclease</fullName>
    </submittedName>
</protein>
<dbReference type="CDD" id="cd00085">
    <property type="entry name" value="HNHc"/>
    <property type="match status" value="1"/>
</dbReference>
<feature type="region of interest" description="Disordered" evidence="1">
    <location>
        <begin position="488"/>
        <end position="510"/>
    </location>
</feature>
<evidence type="ECO:0000256" key="1">
    <source>
        <dbReference type="SAM" id="MobiDB-lite"/>
    </source>
</evidence>
<dbReference type="HOGENOM" id="CLU_021786_4_3_11"/>
<keyword evidence="4" id="KW-1185">Reference proteome</keyword>
<dbReference type="KEGG" id="fra:Francci3_0800"/>
<dbReference type="STRING" id="106370.Francci3_0800"/>
<dbReference type="SMART" id="SM00507">
    <property type="entry name" value="HNHc"/>
    <property type="match status" value="1"/>
</dbReference>
<dbReference type="InterPro" id="IPR003615">
    <property type="entry name" value="HNH_nuc"/>
</dbReference>
<dbReference type="Proteomes" id="UP000001937">
    <property type="component" value="Chromosome"/>
</dbReference>